<feature type="compositionally biased region" description="Low complexity" evidence="1">
    <location>
        <begin position="77"/>
        <end position="95"/>
    </location>
</feature>
<dbReference type="PROSITE" id="PS50077">
    <property type="entry name" value="HEAT_REPEAT"/>
    <property type="match status" value="1"/>
</dbReference>
<feature type="region of interest" description="Disordered" evidence="1">
    <location>
        <begin position="238"/>
        <end position="261"/>
    </location>
</feature>
<feature type="compositionally biased region" description="Pro residues" evidence="1">
    <location>
        <begin position="66"/>
        <end position="76"/>
    </location>
</feature>
<dbReference type="EMBL" id="JTHE02000003">
    <property type="protein sequence ID" value="NEV68490.1"/>
    <property type="molecule type" value="Genomic_DNA"/>
</dbReference>
<sequence length="261" mass="27353">MGFVIGLIIGVLAGGSIAYFLASKQASRQAAIVQDLQRQLDLSESEHERRLREATDQLRRDYAAPAPAPAVSPAPAPAAVSPPASVATPVEPPTASVATSPQRAETPVTATVPTPLPQPVMQSPTVPEGPASASSSSAPTSDLRVADPNAVLAASYAPDAATRYQVATAIAEILPQAGMQSQARWLPVLGRLTRDTDATVRLAAIEALEPVSPAKRLPWLQRALKDTDPAVVAAANALINTTKGHTRRSQPSKKRRLPKNK</sequence>
<dbReference type="AlphaFoldDB" id="A0A0C1Y4V1"/>
<comment type="caution">
    <text evidence="2">The sequence shown here is derived from an EMBL/GenBank/DDBJ whole genome shotgun (WGS) entry which is preliminary data.</text>
</comment>
<reference evidence="2" key="3">
    <citation type="submission" date="2020-02" db="EMBL/GenBank/DDBJ databases">
        <authorList>
            <person name="Sarangi A.N."/>
            <person name="Ghosh S."/>
            <person name="Mukherjee M."/>
            <person name="Tripathy S."/>
        </authorList>
    </citation>
    <scope>NUCLEOTIDE SEQUENCE</scope>
    <source>
        <strain evidence="2">BDU141951</strain>
    </source>
</reference>
<accession>A0A0C1Y4V1</accession>
<dbReference type="Gene3D" id="1.25.10.10">
    <property type="entry name" value="Leucine-rich Repeat Variant"/>
    <property type="match status" value="1"/>
</dbReference>
<reference evidence="2" key="1">
    <citation type="submission" date="2014-11" db="EMBL/GenBank/DDBJ databases">
        <authorList>
            <person name="Malar M.C."/>
            <person name="Sen D."/>
            <person name="Tripathy S."/>
        </authorList>
    </citation>
    <scope>NUCLEOTIDE SEQUENCE</scope>
    <source>
        <strain evidence="2">BDU141951</strain>
    </source>
</reference>
<proteinExistence type="predicted"/>
<name>A0A0C1Y4V1_9CYAN</name>
<dbReference type="Pfam" id="PF13646">
    <property type="entry name" value="HEAT_2"/>
    <property type="match status" value="1"/>
</dbReference>
<dbReference type="SUPFAM" id="SSF48371">
    <property type="entry name" value="ARM repeat"/>
    <property type="match status" value="1"/>
</dbReference>
<dbReference type="InterPro" id="IPR021133">
    <property type="entry name" value="HEAT_type_2"/>
</dbReference>
<organism evidence="2">
    <name type="scientific">Lyngbya confervoides BDU141951</name>
    <dbReference type="NCBI Taxonomy" id="1574623"/>
    <lineage>
        <taxon>Bacteria</taxon>
        <taxon>Bacillati</taxon>
        <taxon>Cyanobacteriota</taxon>
        <taxon>Cyanophyceae</taxon>
        <taxon>Oscillatoriophycideae</taxon>
        <taxon>Oscillatoriales</taxon>
        <taxon>Microcoleaceae</taxon>
        <taxon>Lyngbya</taxon>
    </lineage>
</organism>
<feature type="compositionally biased region" description="Basic residues" evidence="1">
    <location>
        <begin position="244"/>
        <end position="261"/>
    </location>
</feature>
<dbReference type="InterPro" id="IPR016024">
    <property type="entry name" value="ARM-type_fold"/>
</dbReference>
<protein>
    <submittedName>
        <fullName evidence="2">Uncharacterized protein</fullName>
    </submittedName>
</protein>
<reference evidence="2" key="2">
    <citation type="journal article" date="2015" name="Genome Announc.">
        <title>Draft Genome Sequence of Filamentous Marine Cyanobacterium Lyngbya confervoides Strain BDU141951.</title>
        <authorList>
            <person name="Chandrababunaidu M.M."/>
            <person name="Sen D."/>
            <person name="Tripathy S."/>
        </authorList>
    </citation>
    <scope>NUCLEOTIDE SEQUENCE</scope>
    <source>
        <strain evidence="2">BDU141951</strain>
    </source>
</reference>
<gene>
    <name evidence="2" type="ORF">QQ91_015350</name>
</gene>
<evidence type="ECO:0000256" key="1">
    <source>
        <dbReference type="SAM" id="MobiDB-lite"/>
    </source>
</evidence>
<evidence type="ECO:0000313" key="2">
    <source>
        <dbReference type="EMBL" id="NEV68490.1"/>
    </source>
</evidence>
<feature type="region of interest" description="Disordered" evidence="1">
    <location>
        <begin position="64"/>
        <end position="143"/>
    </location>
</feature>
<dbReference type="InterPro" id="IPR011989">
    <property type="entry name" value="ARM-like"/>
</dbReference>